<keyword evidence="5 7" id="KW-0687">Ribonucleoprotein</keyword>
<comment type="subunit">
    <text evidence="7">Part of the 50S ribosomal subunit; part of the 5S rRNA/L5/L18/L25 subcomplex. Contacts the 5S and 23S rRNAs.</text>
</comment>
<organism evidence="8 9">
    <name type="scientific">Nonlabens spongiae</name>
    <dbReference type="NCBI Taxonomy" id="331648"/>
    <lineage>
        <taxon>Bacteria</taxon>
        <taxon>Pseudomonadati</taxon>
        <taxon>Bacteroidota</taxon>
        <taxon>Flavobacteriia</taxon>
        <taxon>Flavobacteriales</taxon>
        <taxon>Flavobacteriaceae</taxon>
        <taxon>Nonlabens</taxon>
    </lineage>
</organism>
<dbReference type="GO" id="GO:0006412">
    <property type="term" value="P:translation"/>
    <property type="evidence" value="ECO:0007669"/>
    <property type="project" value="UniProtKB-UniRule"/>
</dbReference>
<evidence type="ECO:0000256" key="2">
    <source>
        <dbReference type="ARBA" id="ARBA00022730"/>
    </source>
</evidence>
<dbReference type="NCBIfam" id="TIGR00060">
    <property type="entry name" value="L18_bact"/>
    <property type="match status" value="1"/>
</dbReference>
<evidence type="ECO:0000256" key="3">
    <source>
        <dbReference type="ARBA" id="ARBA00022884"/>
    </source>
</evidence>
<reference evidence="8 9" key="1">
    <citation type="submission" date="2016-11" db="EMBL/GenBank/DDBJ databases">
        <title>Trade-off between light-utilization and light-protection in marine flavobacteria.</title>
        <authorList>
            <person name="Kumagai Y."/>
        </authorList>
    </citation>
    <scope>NUCLEOTIDE SEQUENCE [LARGE SCALE GENOMIC DNA]</scope>
    <source>
        <strain evidence="8 9">JCM 13191</strain>
    </source>
</reference>
<dbReference type="PANTHER" id="PTHR12899:SF3">
    <property type="entry name" value="LARGE RIBOSOMAL SUBUNIT PROTEIN UL18M"/>
    <property type="match status" value="1"/>
</dbReference>
<dbReference type="PANTHER" id="PTHR12899">
    <property type="entry name" value="39S RIBOSOMAL PROTEIN L18, MITOCHONDRIAL"/>
    <property type="match status" value="1"/>
</dbReference>
<dbReference type="RefSeq" id="WP_085766769.1">
    <property type="nucleotide sequence ID" value="NZ_CP019344.1"/>
</dbReference>
<dbReference type="InterPro" id="IPR005484">
    <property type="entry name" value="Ribosomal_uL18_bac/plant/anim"/>
</dbReference>
<dbReference type="SUPFAM" id="SSF53137">
    <property type="entry name" value="Translational machinery components"/>
    <property type="match status" value="1"/>
</dbReference>
<name>A0A1W6MK46_9FLAO</name>
<dbReference type="STRING" id="331648.BST97_08160"/>
<comment type="function">
    <text evidence="7">This is one of the proteins that bind and probably mediate the attachment of the 5S RNA into the large ribosomal subunit, where it forms part of the central protuberance.</text>
</comment>
<keyword evidence="2 7" id="KW-0699">rRNA-binding</keyword>
<evidence type="ECO:0000313" key="8">
    <source>
        <dbReference type="EMBL" id="ARN77975.1"/>
    </source>
</evidence>
<dbReference type="GO" id="GO:0008097">
    <property type="term" value="F:5S rRNA binding"/>
    <property type="evidence" value="ECO:0007669"/>
    <property type="project" value="TreeGrafter"/>
</dbReference>
<dbReference type="CDD" id="cd00432">
    <property type="entry name" value="Ribosomal_L18_L5e"/>
    <property type="match status" value="1"/>
</dbReference>
<comment type="similarity">
    <text evidence="1 7">Belongs to the universal ribosomal protein uL18 family.</text>
</comment>
<dbReference type="AlphaFoldDB" id="A0A1W6MK46"/>
<protein>
    <recommendedName>
        <fullName evidence="6 7">Large ribosomal subunit protein uL18</fullName>
    </recommendedName>
</protein>
<evidence type="ECO:0000256" key="7">
    <source>
        <dbReference type="HAMAP-Rule" id="MF_01337"/>
    </source>
</evidence>
<dbReference type="Proteomes" id="UP000193431">
    <property type="component" value="Chromosome"/>
</dbReference>
<dbReference type="OrthoDB" id="9810939at2"/>
<dbReference type="InterPro" id="IPR004389">
    <property type="entry name" value="Ribosomal_uL18_bac-type"/>
</dbReference>
<keyword evidence="3 7" id="KW-0694">RNA-binding</keyword>
<dbReference type="Pfam" id="PF00861">
    <property type="entry name" value="Ribosomal_L18p"/>
    <property type="match status" value="1"/>
</dbReference>
<dbReference type="GO" id="GO:0003735">
    <property type="term" value="F:structural constituent of ribosome"/>
    <property type="evidence" value="ECO:0007669"/>
    <property type="project" value="InterPro"/>
</dbReference>
<sequence length="115" mass="12513">MAFSKSARRNKIRSRIRKVVSGDATRPRLAVYRSNKEIYAQVINDVDGKTLAAASSRDLDSASAKTEQAKEVGKLIADRAQKAGVEAVAFDRGGYLYHGRVKALADSAREAGLKF</sequence>
<dbReference type="EMBL" id="CP019344">
    <property type="protein sequence ID" value="ARN77975.1"/>
    <property type="molecule type" value="Genomic_DNA"/>
</dbReference>
<dbReference type="GO" id="GO:0022625">
    <property type="term" value="C:cytosolic large ribosomal subunit"/>
    <property type="evidence" value="ECO:0007669"/>
    <property type="project" value="TreeGrafter"/>
</dbReference>
<proteinExistence type="inferred from homology"/>
<dbReference type="HAMAP" id="MF_01337_B">
    <property type="entry name" value="Ribosomal_uL18_B"/>
    <property type="match status" value="1"/>
</dbReference>
<keyword evidence="9" id="KW-1185">Reference proteome</keyword>
<evidence type="ECO:0000256" key="5">
    <source>
        <dbReference type="ARBA" id="ARBA00023274"/>
    </source>
</evidence>
<evidence type="ECO:0000256" key="6">
    <source>
        <dbReference type="ARBA" id="ARBA00035197"/>
    </source>
</evidence>
<gene>
    <name evidence="7" type="primary">rplR</name>
    <name evidence="8" type="ORF">BST97_08160</name>
</gene>
<dbReference type="FunFam" id="3.30.420.100:FF:000001">
    <property type="entry name" value="50S ribosomal protein L18"/>
    <property type="match status" value="1"/>
</dbReference>
<evidence type="ECO:0000256" key="1">
    <source>
        <dbReference type="ARBA" id="ARBA00007116"/>
    </source>
</evidence>
<keyword evidence="4 7" id="KW-0689">Ribosomal protein</keyword>
<dbReference type="Gene3D" id="3.30.420.100">
    <property type="match status" value="1"/>
</dbReference>
<evidence type="ECO:0000313" key="9">
    <source>
        <dbReference type="Proteomes" id="UP000193431"/>
    </source>
</evidence>
<evidence type="ECO:0000256" key="4">
    <source>
        <dbReference type="ARBA" id="ARBA00022980"/>
    </source>
</evidence>
<dbReference type="InterPro" id="IPR057268">
    <property type="entry name" value="Ribosomal_L18"/>
</dbReference>
<accession>A0A1W6MK46</accession>